<reference evidence="1" key="1">
    <citation type="submission" date="2021-02" db="EMBL/GenBank/DDBJ databases">
        <authorList>
            <consortium name="DOE Joint Genome Institute"/>
            <person name="Ahrendt S."/>
            <person name="Looney B.P."/>
            <person name="Miyauchi S."/>
            <person name="Morin E."/>
            <person name="Drula E."/>
            <person name="Courty P.E."/>
            <person name="Chicoki N."/>
            <person name="Fauchery L."/>
            <person name="Kohler A."/>
            <person name="Kuo A."/>
            <person name="Labutti K."/>
            <person name="Pangilinan J."/>
            <person name="Lipzen A."/>
            <person name="Riley R."/>
            <person name="Andreopoulos W."/>
            <person name="He G."/>
            <person name="Johnson J."/>
            <person name="Barry K.W."/>
            <person name="Grigoriev I.V."/>
            <person name="Nagy L."/>
            <person name="Hibbett D."/>
            <person name="Henrissat B."/>
            <person name="Matheny P.B."/>
            <person name="Labbe J."/>
            <person name="Martin F."/>
        </authorList>
    </citation>
    <scope>NUCLEOTIDE SEQUENCE</scope>
    <source>
        <strain evidence="1">FP105234-sp</strain>
    </source>
</reference>
<dbReference type="Proteomes" id="UP000814033">
    <property type="component" value="Unassembled WGS sequence"/>
</dbReference>
<accession>A0ACB8SCV4</accession>
<organism evidence="1 2">
    <name type="scientific">Auriscalpium vulgare</name>
    <dbReference type="NCBI Taxonomy" id="40419"/>
    <lineage>
        <taxon>Eukaryota</taxon>
        <taxon>Fungi</taxon>
        <taxon>Dikarya</taxon>
        <taxon>Basidiomycota</taxon>
        <taxon>Agaricomycotina</taxon>
        <taxon>Agaricomycetes</taxon>
        <taxon>Russulales</taxon>
        <taxon>Auriscalpiaceae</taxon>
        <taxon>Auriscalpium</taxon>
    </lineage>
</organism>
<name>A0ACB8SCV4_9AGAM</name>
<reference evidence="1" key="2">
    <citation type="journal article" date="2022" name="New Phytol.">
        <title>Evolutionary transition to the ectomycorrhizal habit in the genomes of a hyperdiverse lineage of mushroom-forming fungi.</title>
        <authorList>
            <person name="Looney B."/>
            <person name="Miyauchi S."/>
            <person name="Morin E."/>
            <person name="Drula E."/>
            <person name="Courty P.E."/>
            <person name="Kohler A."/>
            <person name="Kuo A."/>
            <person name="LaButti K."/>
            <person name="Pangilinan J."/>
            <person name="Lipzen A."/>
            <person name="Riley R."/>
            <person name="Andreopoulos W."/>
            <person name="He G."/>
            <person name="Johnson J."/>
            <person name="Nolan M."/>
            <person name="Tritt A."/>
            <person name="Barry K.W."/>
            <person name="Grigoriev I.V."/>
            <person name="Nagy L.G."/>
            <person name="Hibbett D."/>
            <person name="Henrissat B."/>
            <person name="Matheny P.B."/>
            <person name="Labbe J."/>
            <person name="Martin F.M."/>
        </authorList>
    </citation>
    <scope>NUCLEOTIDE SEQUENCE</scope>
    <source>
        <strain evidence="1">FP105234-sp</strain>
    </source>
</reference>
<dbReference type="EMBL" id="MU275839">
    <property type="protein sequence ID" value="KAI0053791.1"/>
    <property type="molecule type" value="Genomic_DNA"/>
</dbReference>
<proteinExistence type="predicted"/>
<gene>
    <name evidence="1" type="ORF">FA95DRAFT_1674291</name>
</gene>
<protein>
    <submittedName>
        <fullName evidence="1">Uncharacterized protein</fullName>
    </submittedName>
</protein>
<evidence type="ECO:0000313" key="2">
    <source>
        <dbReference type="Proteomes" id="UP000814033"/>
    </source>
</evidence>
<evidence type="ECO:0000313" key="1">
    <source>
        <dbReference type="EMBL" id="KAI0053791.1"/>
    </source>
</evidence>
<comment type="caution">
    <text evidence="1">The sequence shown here is derived from an EMBL/GenBank/DDBJ whole genome shotgun (WGS) entry which is preliminary data.</text>
</comment>
<sequence length="139" mass="16077">MVRDWFARITFQRSELDMSAEVLLLFLGAVPEDPRSVLLPILRGFTRRRRSRTSTTWISTTAFSSSESYEPDVVVPYLQRELSWRVRKMDRTVVELPSLEVAVFSQLASEETGTYRAVNHDEPQYYPDITRGRKGGWCG</sequence>
<keyword evidence="2" id="KW-1185">Reference proteome</keyword>